<comment type="caution">
    <text evidence="1">The sequence shown here is derived from an EMBL/GenBank/DDBJ whole genome shotgun (WGS) entry which is preliminary data.</text>
</comment>
<sequence length="243" mass="28756">MDDQVSLDRAAVCKLLQRLSATVFQEEEEQHPWRRQSRTFDQPLLRLWDHNSGSQLDEDGFENLAHLWFQRRRGSFTLTVVDPDNRIRNGLPVLHVSDEMEYYHVPDPYDRTNEYYKDHYICLWEVTKKEIVGHWRWEVLVENTNWYEEIVIPAFERKRKAVESEDLSNLFTRLSLNRHVQPNPSSFSDGRSDSPSELFCFFDDEVDGFDEPCGCFEDGSDTDDEVEEANATDDMFKIMEGDW</sequence>
<dbReference type="Proteomes" id="UP000077002">
    <property type="component" value="Unassembled WGS sequence"/>
</dbReference>
<keyword evidence="2" id="KW-1185">Reference proteome</keyword>
<protein>
    <submittedName>
        <fullName evidence="1">Uncharacterized protein</fullName>
    </submittedName>
</protein>
<name>A0A177FJ95_9EURO</name>
<accession>A0A177FJ95</accession>
<dbReference type="OrthoDB" id="3483554at2759"/>
<reference evidence="1 2" key="1">
    <citation type="submission" date="2016-03" db="EMBL/GenBank/DDBJ databases">
        <title>Draft genome sequence of the Fonsecaea monophora CBS 269.37.</title>
        <authorList>
            <person name="Bombassaro A."/>
            <person name="Vinicius W.A."/>
            <person name="De Hoog S."/>
            <person name="Sun J."/>
            <person name="Souza E.M."/>
            <person name="Raittz R.T."/>
            <person name="Costa F."/>
            <person name="Leao A.C."/>
            <person name="Tadra-Sfeir M.Z."/>
            <person name="Baura V."/>
            <person name="Balsanelli E."/>
            <person name="Pedrosa F.O."/>
            <person name="Moreno L.F."/>
            <person name="Steffens M.B."/>
            <person name="Xi L."/>
            <person name="Bocca A.L."/>
            <person name="Felipe M.S."/>
            <person name="Teixeira M."/>
            <person name="Telles Filho F.Q."/>
            <person name="Azevedo C.M."/>
            <person name="Gomes R."/>
            <person name="Vicente V.A."/>
        </authorList>
    </citation>
    <scope>NUCLEOTIDE SEQUENCE [LARGE SCALE GENOMIC DNA]</scope>
    <source>
        <strain evidence="1 2">CBS 269.37</strain>
    </source>
</reference>
<dbReference type="GeneID" id="34597235"/>
<evidence type="ECO:0000313" key="1">
    <source>
        <dbReference type="EMBL" id="OAG43831.1"/>
    </source>
</evidence>
<organism evidence="1 2">
    <name type="scientific">Fonsecaea monophora</name>
    <dbReference type="NCBI Taxonomy" id="254056"/>
    <lineage>
        <taxon>Eukaryota</taxon>
        <taxon>Fungi</taxon>
        <taxon>Dikarya</taxon>
        <taxon>Ascomycota</taxon>
        <taxon>Pezizomycotina</taxon>
        <taxon>Eurotiomycetes</taxon>
        <taxon>Chaetothyriomycetidae</taxon>
        <taxon>Chaetothyriales</taxon>
        <taxon>Herpotrichiellaceae</taxon>
        <taxon>Fonsecaea</taxon>
    </lineage>
</organism>
<proteinExistence type="predicted"/>
<dbReference type="AlphaFoldDB" id="A0A177FJ95"/>
<gene>
    <name evidence="1" type="ORF">AYO21_02058</name>
</gene>
<dbReference type="EMBL" id="LVKK01000008">
    <property type="protein sequence ID" value="OAG43831.1"/>
    <property type="molecule type" value="Genomic_DNA"/>
</dbReference>
<dbReference type="RefSeq" id="XP_022515783.1">
    <property type="nucleotide sequence ID" value="XM_022652039.1"/>
</dbReference>
<evidence type="ECO:0000313" key="2">
    <source>
        <dbReference type="Proteomes" id="UP000077002"/>
    </source>
</evidence>